<feature type="compositionally biased region" description="Acidic residues" evidence="1">
    <location>
        <begin position="1038"/>
        <end position="1049"/>
    </location>
</feature>
<feature type="compositionally biased region" description="Low complexity" evidence="1">
    <location>
        <begin position="1108"/>
        <end position="1123"/>
    </location>
</feature>
<reference evidence="2" key="1">
    <citation type="submission" date="2021-01" db="EMBL/GenBank/DDBJ databases">
        <authorList>
            <person name="Corre E."/>
            <person name="Pelletier E."/>
            <person name="Niang G."/>
            <person name="Scheremetjew M."/>
            <person name="Finn R."/>
            <person name="Kale V."/>
            <person name="Holt S."/>
            <person name="Cochrane G."/>
            <person name="Meng A."/>
            <person name="Brown T."/>
            <person name="Cohen L."/>
        </authorList>
    </citation>
    <scope>NUCLEOTIDE SEQUENCE</scope>
    <source>
        <strain evidence="2">CCMP1510</strain>
    </source>
</reference>
<dbReference type="EMBL" id="HBIJ01022127">
    <property type="protein sequence ID" value="CAE0373619.1"/>
    <property type="molecule type" value="Transcribed_RNA"/>
</dbReference>
<evidence type="ECO:0000256" key="1">
    <source>
        <dbReference type="SAM" id="MobiDB-lite"/>
    </source>
</evidence>
<dbReference type="AlphaFoldDB" id="A0A7S3K3C0"/>
<feature type="compositionally biased region" description="Pro residues" evidence="1">
    <location>
        <begin position="1098"/>
        <end position="1107"/>
    </location>
</feature>
<evidence type="ECO:0000313" key="2">
    <source>
        <dbReference type="EMBL" id="CAE0373619.1"/>
    </source>
</evidence>
<dbReference type="CDD" id="cd14279">
    <property type="entry name" value="CUE"/>
    <property type="match status" value="1"/>
</dbReference>
<feature type="region of interest" description="Disordered" evidence="1">
    <location>
        <begin position="1021"/>
        <end position="1183"/>
    </location>
</feature>
<organism evidence="2">
    <name type="scientific">Aureoumbra lagunensis</name>
    <dbReference type="NCBI Taxonomy" id="44058"/>
    <lineage>
        <taxon>Eukaryota</taxon>
        <taxon>Sar</taxon>
        <taxon>Stramenopiles</taxon>
        <taxon>Ochrophyta</taxon>
        <taxon>Pelagophyceae</taxon>
        <taxon>Pelagomonadales</taxon>
        <taxon>Aureoumbra</taxon>
    </lineage>
</organism>
<name>A0A7S3K3C0_9STRA</name>
<sequence length="1183" mass="129171">MKPNSDEGRFLGWCQVTPWLETSSPRGGSNYNEIEAELKAFRWIRLLTDSAPSQQQQQQKSSLVLRKSSYISRGRSMSKGNQEESSRGIMHRRELRFAATAKVYSEQLEQPDARRADVLRWFYRPYGGLRRRRAFEANVLRLACVRAEPARVCCLGAQLVVGTSSNNSTILATRLLDTGDDLLSIAAAIGDTCSVTRLQRRAVFTQMLNLQPPEKAFFNENDETEFSAQNKTSPFSAQKKSKSIYLEVTLIDPENRLVLGTGRVRVAETRQKRKSRPDPEWIDLGTKCRVRIAWRWDYDETIDTSETRPFFDDELYGCELAELQRKEFLKSVNSGDKHDISTSLTRSSGDLLTENAASNPLLTEDEPILRPVNVLRVVVARARGLFPRLTGSVSTKRTKPVCGATVFHYPKSSAAAETRSTLALAPGRDGSVVWNECFEFALDSAEICSALSENIRLIIGGGEEFPPAELSAEAPRHRVKRKWYALASGGQVLVIAGRFQDDHLEANDVRDLAVDQLAMAFPEMDRSVLERVYESCDRRLEESCIALGSLDAVPANSSGTSADDKELLDAHLAGSNATDLDWIMSPLLGQSAYSRRPLAPSSLSSIESGSSDDEEDFALFSDDVEELEISLSPSRRRNRQKSTLLFSSSALSASAQRTSRSLSTMLGRPPTAQSTSRLELTAEAKLTMEDEDAVALKKALLLQDDRPKLIRVSAAASKVGHAEAAELLCGTSLTKLEMAYVLEGKKPGLAKAHFRQAFSSGLSPREIDQDENSLSTRRVRSNRLVVRVRTGGPDLALDTNDEDSCAAVQVENSTNTLLRRLSSRFDRTGFELAKIEIDVERAPRDFQALRSGLLSKLDSSVSLPALPPWVVRALRIKTKTRTASLAAGVATASIAAAVAVATGVAPVLAVSGGLALGAAALTGATRKTAKSLRQKLDADLARCTFLQDLQKALLLAEVGGACPRHKLDDAFAFFKLFLTHGGMSRVYQRAKRRDARNTGICDVDLDTLSCELANTPVPASISSRAKIQSTKKKVSDANEVDEESEDEGYVVEPAAPKPEHSQASQKVDFIHDVSSSIPPPIPPPDYITNTSNLVRPARPAPVAPRVPPQSSSITTPSTMMSPTLRADTTDADLQKRLNRTAPLPPPAHPNNTSSTAAISSTKKKKSPRSTSAAAVAATIPQLE</sequence>
<accession>A0A7S3K3C0</accession>
<proteinExistence type="predicted"/>
<protein>
    <submittedName>
        <fullName evidence="2">Uncharacterized protein</fullName>
    </submittedName>
</protein>
<gene>
    <name evidence="2" type="ORF">ALAG00032_LOCUS14420</name>
</gene>